<dbReference type="Proteomes" id="UP000033140">
    <property type="component" value="Unassembled WGS sequence"/>
</dbReference>
<dbReference type="AlphaFoldDB" id="A0A0E9NPV2"/>
<feature type="region of interest" description="Disordered" evidence="1">
    <location>
        <begin position="555"/>
        <end position="593"/>
    </location>
</feature>
<feature type="compositionally biased region" description="Polar residues" evidence="1">
    <location>
        <begin position="49"/>
        <end position="64"/>
    </location>
</feature>
<evidence type="ECO:0000256" key="1">
    <source>
        <dbReference type="SAM" id="MobiDB-lite"/>
    </source>
</evidence>
<dbReference type="PANTHER" id="PTHR43628">
    <property type="entry name" value="ACTIVATOR OF C KINASE PROTEIN 1-RELATED"/>
    <property type="match status" value="1"/>
</dbReference>
<dbReference type="SMART" id="SM00671">
    <property type="entry name" value="SEL1"/>
    <property type="match status" value="3"/>
</dbReference>
<evidence type="ECO:0000313" key="3">
    <source>
        <dbReference type="Proteomes" id="UP000033140"/>
    </source>
</evidence>
<feature type="region of interest" description="Disordered" evidence="1">
    <location>
        <begin position="26"/>
        <end position="64"/>
    </location>
</feature>
<comment type="caution">
    <text evidence="2">The sequence shown here is derived from an EMBL/GenBank/DDBJ whole genome shotgun (WGS) entry which is preliminary data.</text>
</comment>
<feature type="compositionally biased region" description="Low complexity" evidence="1">
    <location>
        <begin position="337"/>
        <end position="347"/>
    </location>
</feature>
<feature type="compositionally biased region" description="Basic residues" evidence="1">
    <location>
        <begin position="573"/>
        <end position="583"/>
    </location>
</feature>
<feature type="region of interest" description="Disordered" evidence="1">
    <location>
        <begin position="294"/>
        <end position="362"/>
    </location>
</feature>
<organism evidence="2 3">
    <name type="scientific">Saitoella complicata (strain BCRC 22490 / CBS 7301 / JCM 7358 / NBRC 10748 / NRRL Y-17804)</name>
    <dbReference type="NCBI Taxonomy" id="698492"/>
    <lineage>
        <taxon>Eukaryota</taxon>
        <taxon>Fungi</taxon>
        <taxon>Dikarya</taxon>
        <taxon>Ascomycota</taxon>
        <taxon>Taphrinomycotina</taxon>
        <taxon>Taphrinomycotina incertae sedis</taxon>
        <taxon>Saitoella</taxon>
    </lineage>
</organism>
<dbReference type="SUPFAM" id="SSF81901">
    <property type="entry name" value="HCP-like"/>
    <property type="match status" value="1"/>
</dbReference>
<feature type="compositionally biased region" description="Low complexity" evidence="1">
    <location>
        <begin position="230"/>
        <end position="241"/>
    </location>
</feature>
<dbReference type="InterPro" id="IPR052945">
    <property type="entry name" value="Mitotic_Regulator"/>
</dbReference>
<dbReference type="GO" id="GO:0010972">
    <property type="term" value="P:negative regulation of G2/M transition of mitotic cell cycle"/>
    <property type="evidence" value="ECO:0007669"/>
    <property type="project" value="TreeGrafter"/>
</dbReference>
<proteinExistence type="predicted"/>
<name>A0A0E9NPV2_SAICN</name>
<dbReference type="GO" id="GO:0032153">
    <property type="term" value="C:cell division site"/>
    <property type="evidence" value="ECO:0007669"/>
    <property type="project" value="TreeGrafter"/>
</dbReference>
<dbReference type="PANTHER" id="PTHR43628:SF1">
    <property type="entry name" value="CHITIN SYNTHASE REGULATORY FACTOR 2-RELATED"/>
    <property type="match status" value="1"/>
</dbReference>
<dbReference type="InterPro" id="IPR006597">
    <property type="entry name" value="Sel1-like"/>
</dbReference>
<feature type="compositionally biased region" description="Basic and acidic residues" evidence="1">
    <location>
        <begin position="242"/>
        <end position="258"/>
    </location>
</feature>
<accession>A0A0E9NPV2</accession>
<feature type="compositionally biased region" description="Polar residues" evidence="1">
    <location>
        <begin position="305"/>
        <end position="336"/>
    </location>
</feature>
<dbReference type="InterPro" id="IPR011990">
    <property type="entry name" value="TPR-like_helical_dom_sf"/>
</dbReference>
<feature type="compositionally biased region" description="Polar residues" evidence="1">
    <location>
        <begin position="349"/>
        <end position="362"/>
    </location>
</feature>
<dbReference type="STRING" id="698492.A0A0E9NPV2"/>
<reference evidence="2 3" key="1">
    <citation type="journal article" date="2011" name="J. Gen. Appl. Microbiol.">
        <title>Draft genome sequencing of the enigmatic yeast Saitoella complicata.</title>
        <authorList>
            <person name="Nishida H."/>
            <person name="Hamamoto M."/>
            <person name="Sugiyama J."/>
        </authorList>
    </citation>
    <scope>NUCLEOTIDE SEQUENCE [LARGE SCALE GENOMIC DNA]</scope>
    <source>
        <strain evidence="2 3">NRRL Y-17804</strain>
    </source>
</reference>
<feature type="region of interest" description="Disordered" evidence="1">
    <location>
        <begin position="79"/>
        <end position="105"/>
    </location>
</feature>
<dbReference type="Gene3D" id="1.25.40.10">
    <property type="entry name" value="Tetratricopeptide repeat domain"/>
    <property type="match status" value="1"/>
</dbReference>
<reference evidence="2 3" key="3">
    <citation type="journal article" date="2015" name="Genome Announc.">
        <title>Draft Genome Sequence of the Archiascomycetous Yeast Saitoella complicata.</title>
        <authorList>
            <person name="Yamauchi K."/>
            <person name="Kondo S."/>
            <person name="Hamamoto M."/>
            <person name="Takahashi Y."/>
            <person name="Ogura Y."/>
            <person name="Hayashi T."/>
            <person name="Nishida H."/>
        </authorList>
    </citation>
    <scope>NUCLEOTIDE SEQUENCE [LARGE SCALE GENOMIC DNA]</scope>
    <source>
        <strain evidence="2 3">NRRL Y-17804</strain>
    </source>
</reference>
<evidence type="ECO:0000313" key="2">
    <source>
        <dbReference type="EMBL" id="GAO51721.1"/>
    </source>
</evidence>
<sequence>MTSNQSYRDISKMSISPLDAIIAAHGGSPYSLQSRQPGRSRPGGERDSFTSQTTTATNRYSQDTVASGASPFYYADKLRQAEEPRRPSMQKKTLNLPRDDVSLGEPSPLYRDFERMGLHPQAPRHMARDSVAASSVYSDHATSNLHRGSVIGSLPFVAIREASEEDVYEQPPPVPLHQHRTPERPEYSVRSVTDPTLQPRPSLSQHARPSYVAGQSPIISSPPGSPNGRPPSINFSRPTPRQQRDQLPRLRIDTEDTPTRQAMMMSPDSMQASPITPVEDMPRGRIRDSWIPDALGITATPPPTRQEQAPLQLLTRSSQPARRSPTPIRSATHSANSSPRITTPRSRSQTESLLTTPMQSLTPEDHFALGVNAHEEDRLAQSTAHLRMSAEGGDPRGMLLYAMALRHGWGCAPSPAQAVEWLQKAAEGASYDIAAGETHESSREGRASVLLTLNPDTPGAGSSKAGRAQLALAIFELGMCYAKGWGVPKDKSIALRFYEVAASWGDADAQAEAGFCLLNGIGCKRNKYKSAEYYRMAAKQGVTIPGNSWIFKDKYTKEERKGDEEESTGTPKKEKRLFWKKKDKGKDKDKDKE</sequence>
<keyword evidence="3" id="KW-1185">Reference proteome</keyword>
<dbReference type="Pfam" id="PF08238">
    <property type="entry name" value="Sel1"/>
    <property type="match status" value="3"/>
</dbReference>
<dbReference type="EMBL" id="BACD03000051">
    <property type="protein sequence ID" value="GAO51721.1"/>
    <property type="molecule type" value="Genomic_DNA"/>
</dbReference>
<feature type="compositionally biased region" description="Polar residues" evidence="1">
    <location>
        <begin position="190"/>
        <end position="207"/>
    </location>
</feature>
<feature type="region of interest" description="Disordered" evidence="1">
    <location>
        <begin position="165"/>
        <end position="281"/>
    </location>
</feature>
<feature type="compositionally biased region" description="Basic and acidic residues" evidence="1">
    <location>
        <begin position="584"/>
        <end position="593"/>
    </location>
</feature>
<protein>
    <submittedName>
        <fullName evidence="2">Uncharacterized protein</fullName>
    </submittedName>
</protein>
<gene>
    <name evidence="2" type="ORF">G7K_5814-t1</name>
</gene>
<reference evidence="2 3" key="2">
    <citation type="journal article" date="2014" name="J. Gen. Appl. Microbiol.">
        <title>The early diverging ascomycetous budding yeast Saitoella complicata has three histone deacetylases belonging to the Clr6, Hos2, and Rpd3 lineages.</title>
        <authorList>
            <person name="Nishida H."/>
            <person name="Matsumoto T."/>
            <person name="Kondo S."/>
            <person name="Hamamoto M."/>
            <person name="Yoshikawa H."/>
        </authorList>
    </citation>
    <scope>NUCLEOTIDE SEQUENCE [LARGE SCALE GENOMIC DNA]</scope>
    <source>
        <strain evidence="2 3">NRRL Y-17804</strain>
    </source>
</reference>